<dbReference type="InterPro" id="IPR029063">
    <property type="entry name" value="SAM-dependent_MTases_sf"/>
</dbReference>
<feature type="domain" description="Methyltransferase type 11" evidence="1">
    <location>
        <begin position="38"/>
        <end position="128"/>
    </location>
</feature>
<dbReference type="InterPro" id="IPR013216">
    <property type="entry name" value="Methyltransf_11"/>
</dbReference>
<reference evidence="2" key="1">
    <citation type="submission" date="2020-02" db="EMBL/GenBank/DDBJ databases">
        <authorList>
            <person name="Meier V. D."/>
        </authorList>
    </citation>
    <scope>NUCLEOTIDE SEQUENCE</scope>
    <source>
        <strain evidence="2">AVDCRST_MAG17</strain>
    </source>
</reference>
<dbReference type="Gene3D" id="3.40.50.150">
    <property type="entry name" value="Vaccinia Virus protein VP39"/>
    <property type="match status" value="1"/>
</dbReference>
<dbReference type="SUPFAM" id="SSF53335">
    <property type="entry name" value="S-adenosyl-L-methionine-dependent methyltransferases"/>
    <property type="match status" value="1"/>
</dbReference>
<protein>
    <recommendedName>
        <fullName evidence="1">Methyltransferase type 11 domain-containing protein</fullName>
    </recommendedName>
</protein>
<organism evidence="2">
    <name type="scientific">uncultured Solirubrobacterales bacterium</name>
    <dbReference type="NCBI Taxonomy" id="768556"/>
    <lineage>
        <taxon>Bacteria</taxon>
        <taxon>Bacillati</taxon>
        <taxon>Actinomycetota</taxon>
        <taxon>Thermoleophilia</taxon>
        <taxon>Solirubrobacterales</taxon>
        <taxon>environmental samples</taxon>
    </lineage>
</organism>
<dbReference type="CDD" id="cd02440">
    <property type="entry name" value="AdoMet_MTases"/>
    <property type="match status" value="1"/>
</dbReference>
<evidence type="ECO:0000259" key="1">
    <source>
        <dbReference type="Pfam" id="PF08241"/>
    </source>
</evidence>
<dbReference type="GO" id="GO:0008757">
    <property type="term" value="F:S-adenosylmethionine-dependent methyltransferase activity"/>
    <property type="evidence" value="ECO:0007669"/>
    <property type="project" value="InterPro"/>
</dbReference>
<dbReference type="PANTHER" id="PTHR43464">
    <property type="entry name" value="METHYLTRANSFERASE"/>
    <property type="match status" value="1"/>
</dbReference>
<dbReference type="EMBL" id="CADCVV010000181">
    <property type="protein sequence ID" value="CAA9514817.1"/>
    <property type="molecule type" value="Genomic_DNA"/>
</dbReference>
<name>A0A6J4T6U5_9ACTN</name>
<sequence length="194" mass="21192">MASRYDDELWELVPEEPGPAPEHLRRFVRSLGHVERALDLGCGDGRLTLELDAATITAADVSAVALARARRRLASRAELVELEPDTPLPLGDSSFDLVLCAETLEHVRDVQLLLSEVRRVLRPGGWLAVTTPAHGRANGLGVLLGGFERHFDPLSPHLRFFTRGSLRDLLEASMGFRVGALSSKRGSLLVTASR</sequence>
<evidence type="ECO:0000313" key="2">
    <source>
        <dbReference type="EMBL" id="CAA9514817.1"/>
    </source>
</evidence>
<gene>
    <name evidence="2" type="ORF">AVDCRST_MAG17-2212</name>
</gene>
<proteinExistence type="predicted"/>
<dbReference type="AlphaFoldDB" id="A0A6J4T6U5"/>
<accession>A0A6J4T6U5</accession>
<dbReference type="Pfam" id="PF08241">
    <property type="entry name" value="Methyltransf_11"/>
    <property type="match status" value="1"/>
</dbReference>